<feature type="domain" description="Aspartate/glutamate/uridylate kinase" evidence="14">
    <location>
        <begin position="5"/>
        <end position="206"/>
    </location>
</feature>
<dbReference type="UniPathway" id="UPA00159">
    <property type="reaction ID" value="UER00275"/>
</dbReference>
<dbReference type="AlphaFoldDB" id="A0A2M7VBC3"/>
<dbReference type="EC" id="2.7.4.22" evidence="4"/>
<proteinExistence type="inferred from homology"/>
<dbReference type="Gene3D" id="3.40.1160.10">
    <property type="entry name" value="Acetylglutamate kinase-like"/>
    <property type="match status" value="1"/>
</dbReference>
<dbReference type="PANTHER" id="PTHR42833:SF4">
    <property type="entry name" value="URIDYLATE KINASE PUMPKIN, CHLOROPLASTIC"/>
    <property type="match status" value="1"/>
</dbReference>
<comment type="catalytic activity">
    <reaction evidence="13">
        <text>UMP + ATP = UDP + ADP</text>
        <dbReference type="Rhea" id="RHEA:24400"/>
        <dbReference type="ChEBI" id="CHEBI:30616"/>
        <dbReference type="ChEBI" id="CHEBI:57865"/>
        <dbReference type="ChEBI" id="CHEBI:58223"/>
        <dbReference type="ChEBI" id="CHEBI:456216"/>
        <dbReference type="EC" id="2.7.4.22"/>
    </reaction>
</comment>
<keyword evidence="11" id="KW-0665">Pyrimidine biosynthesis</keyword>
<dbReference type="Pfam" id="PF00696">
    <property type="entry name" value="AA_kinase"/>
    <property type="match status" value="1"/>
</dbReference>
<protein>
    <recommendedName>
        <fullName evidence="5">Uridylate kinase</fullName>
        <ecNumber evidence="4">2.7.4.22</ecNumber>
    </recommendedName>
    <alternativeName>
        <fullName evidence="12">Uridine monophosphate kinase</fullName>
    </alternativeName>
</protein>
<dbReference type="GO" id="GO:0005737">
    <property type="term" value="C:cytoplasm"/>
    <property type="evidence" value="ECO:0007669"/>
    <property type="project" value="UniProtKB-SubCell"/>
</dbReference>
<evidence type="ECO:0000256" key="12">
    <source>
        <dbReference type="ARBA" id="ARBA00032092"/>
    </source>
</evidence>
<evidence type="ECO:0000256" key="5">
    <source>
        <dbReference type="ARBA" id="ARBA00016403"/>
    </source>
</evidence>
<dbReference type="GO" id="GO:0033862">
    <property type="term" value="F:UMP kinase activity"/>
    <property type="evidence" value="ECO:0007669"/>
    <property type="project" value="UniProtKB-EC"/>
</dbReference>
<comment type="subcellular location">
    <subcellularLocation>
        <location evidence="1">Cytoplasm</location>
    </subcellularLocation>
</comment>
<dbReference type="EMBL" id="PFPL01000030">
    <property type="protein sequence ID" value="PIZ96297.1"/>
    <property type="molecule type" value="Genomic_DNA"/>
</dbReference>
<comment type="caution">
    <text evidence="15">The sequence shown here is derived from an EMBL/GenBank/DDBJ whole genome shotgun (WGS) entry which is preliminary data.</text>
</comment>
<evidence type="ECO:0000313" key="16">
    <source>
        <dbReference type="Proteomes" id="UP000231453"/>
    </source>
</evidence>
<dbReference type="InterPro" id="IPR011817">
    <property type="entry name" value="Uridylate_kinase"/>
</dbReference>
<dbReference type="InterPro" id="IPR011818">
    <property type="entry name" value="Uridylate_kinase_arch/spir"/>
</dbReference>
<organism evidence="15 16">
    <name type="scientific">Candidatus Magasanikbacteria bacterium CG_4_10_14_0_2_um_filter_33_14</name>
    <dbReference type="NCBI Taxonomy" id="1974636"/>
    <lineage>
        <taxon>Bacteria</taxon>
        <taxon>Candidatus Magasanikiibacteriota</taxon>
    </lineage>
</organism>
<dbReference type="SUPFAM" id="SSF53633">
    <property type="entry name" value="Carbamate kinase-like"/>
    <property type="match status" value="1"/>
</dbReference>
<accession>A0A2M7VBC3</accession>
<evidence type="ECO:0000259" key="14">
    <source>
        <dbReference type="Pfam" id="PF00696"/>
    </source>
</evidence>
<evidence type="ECO:0000256" key="8">
    <source>
        <dbReference type="ARBA" id="ARBA00022741"/>
    </source>
</evidence>
<evidence type="ECO:0000256" key="4">
    <source>
        <dbReference type="ARBA" id="ARBA00012899"/>
    </source>
</evidence>
<comment type="similarity">
    <text evidence="3">Belongs to the UMP kinase family.</text>
</comment>
<keyword evidence="7" id="KW-0808">Transferase</keyword>
<dbReference type="PIRSF" id="PIRSF005650">
    <property type="entry name" value="Uridylate_kin"/>
    <property type="match status" value="1"/>
</dbReference>
<sequence>MKSNIKIVSVGGSIIIPKTGFDTEFLKKFRQMIIDEVKKGQKFILIIGGGSTARNYQDALKGTIKISETDLDWMGIEATIINANFVRLMFGELAYKDVITNPTKKIKTNKSIIVAAGYKPGCSTDYDAVLFAKTYGAIEVLNLSNIEYVYDKDPKEFSDAKKIENIDWKTFRKEIVGDIWQPGKSAPFDPVASKAAEKLKLKVSILQGTNLLEVKKALGGKKFRGTVIE</sequence>
<keyword evidence="10" id="KW-0067">ATP-binding</keyword>
<dbReference type="GO" id="GO:0044210">
    <property type="term" value="P:'de novo' CTP biosynthetic process"/>
    <property type="evidence" value="ECO:0007669"/>
    <property type="project" value="UniProtKB-UniPathway"/>
</dbReference>
<evidence type="ECO:0000256" key="2">
    <source>
        <dbReference type="ARBA" id="ARBA00004791"/>
    </source>
</evidence>
<keyword evidence="8" id="KW-0547">Nucleotide-binding</keyword>
<dbReference type="InterPro" id="IPR001048">
    <property type="entry name" value="Asp/Glu/Uridylate_kinase"/>
</dbReference>
<keyword evidence="6" id="KW-0963">Cytoplasm</keyword>
<evidence type="ECO:0000256" key="6">
    <source>
        <dbReference type="ARBA" id="ARBA00022490"/>
    </source>
</evidence>
<evidence type="ECO:0000256" key="9">
    <source>
        <dbReference type="ARBA" id="ARBA00022777"/>
    </source>
</evidence>
<dbReference type="GO" id="GO:0005524">
    <property type="term" value="F:ATP binding"/>
    <property type="evidence" value="ECO:0007669"/>
    <property type="project" value="UniProtKB-KW"/>
</dbReference>
<dbReference type="PANTHER" id="PTHR42833">
    <property type="entry name" value="URIDYLATE KINASE"/>
    <property type="match status" value="1"/>
</dbReference>
<evidence type="ECO:0000256" key="10">
    <source>
        <dbReference type="ARBA" id="ARBA00022840"/>
    </source>
</evidence>
<evidence type="ECO:0000313" key="15">
    <source>
        <dbReference type="EMBL" id="PIZ96297.1"/>
    </source>
</evidence>
<gene>
    <name evidence="15" type="ORF">COX80_01815</name>
</gene>
<evidence type="ECO:0000256" key="11">
    <source>
        <dbReference type="ARBA" id="ARBA00022975"/>
    </source>
</evidence>
<dbReference type="GO" id="GO:0006225">
    <property type="term" value="P:UDP biosynthetic process"/>
    <property type="evidence" value="ECO:0007669"/>
    <property type="project" value="TreeGrafter"/>
</dbReference>
<evidence type="ECO:0000256" key="13">
    <source>
        <dbReference type="ARBA" id="ARBA00047767"/>
    </source>
</evidence>
<dbReference type="NCBIfam" id="TIGR02076">
    <property type="entry name" value="pyrH_arch"/>
    <property type="match status" value="1"/>
</dbReference>
<name>A0A2M7VBC3_9BACT</name>
<dbReference type="InterPro" id="IPR036393">
    <property type="entry name" value="AceGlu_kinase-like_sf"/>
</dbReference>
<evidence type="ECO:0000256" key="3">
    <source>
        <dbReference type="ARBA" id="ARBA00007614"/>
    </source>
</evidence>
<comment type="pathway">
    <text evidence="2">Pyrimidine metabolism; CTP biosynthesis via de novo pathway; UDP from UMP (UMPK route): step 1/1.</text>
</comment>
<dbReference type="Proteomes" id="UP000231453">
    <property type="component" value="Unassembled WGS sequence"/>
</dbReference>
<evidence type="ECO:0000256" key="1">
    <source>
        <dbReference type="ARBA" id="ARBA00004496"/>
    </source>
</evidence>
<keyword evidence="9 15" id="KW-0418">Kinase</keyword>
<evidence type="ECO:0000256" key="7">
    <source>
        <dbReference type="ARBA" id="ARBA00022679"/>
    </source>
</evidence>
<reference evidence="16" key="1">
    <citation type="submission" date="2017-09" db="EMBL/GenBank/DDBJ databases">
        <title>Depth-based differentiation of microbial function through sediment-hosted aquifers and enrichment of novel symbionts in the deep terrestrial subsurface.</title>
        <authorList>
            <person name="Probst A.J."/>
            <person name="Ladd B."/>
            <person name="Jarett J.K."/>
            <person name="Geller-Mcgrath D.E."/>
            <person name="Sieber C.M.K."/>
            <person name="Emerson J.B."/>
            <person name="Anantharaman K."/>
            <person name="Thomas B.C."/>
            <person name="Malmstrom R."/>
            <person name="Stieglmeier M."/>
            <person name="Klingl A."/>
            <person name="Woyke T."/>
            <person name="Ryan C.M."/>
            <person name="Banfield J.F."/>
        </authorList>
    </citation>
    <scope>NUCLEOTIDE SEQUENCE [LARGE SCALE GENOMIC DNA]</scope>
</reference>